<sequence>MCPTRTIDTIPSKLEHTVIAVDKSLETTAKPSKATLANSSSQGQPLIAECPKRKTNNNNQNNQNDTSNNNNSNNKHNNDNHSIKLKSRLRGLDSSLGNKKTRSNNNNNNNNDDNNNSNSNKNNNNNRATDC</sequence>
<protein>
    <submittedName>
        <fullName evidence="2">Uncharacterized protein</fullName>
    </submittedName>
</protein>
<accession>A0A813I6I5</accession>
<feature type="compositionally biased region" description="Low complexity" evidence="1">
    <location>
        <begin position="103"/>
        <end position="131"/>
    </location>
</feature>
<comment type="caution">
    <text evidence="2">The sequence shown here is derived from an EMBL/GenBank/DDBJ whole genome shotgun (WGS) entry which is preliminary data.</text>
</comment>
<evidence type="ECO:0000313" key="2">
    <source>
        <dbReference type="EMBL" id="CAE8645378.1"/>
    </source>
</evidence>
<gene>
    <name evidence="2" type="ORF">PGLA2088_LOCUS3847</name>
</gene>
<organism evidence="2 3">
    <name type="scientific">Polarella glacialis</name>
    <name type="common">Dinoflagellate</name>
    <dbReference type="NCBI Taxonomy" id="89957"/>
    <lineage>
        <taxon>Eukaryota</taxon>
        <taxon>Sar</taxon>
        <taxon>Alveolata</taxon>
        <taxon>Dinophyceae</taxon>
        <taxon>Suessiales</taxon>
        <taxon>Suessiaceae</taxon>
        <taxon>Polarella</taxon>
    </lineage>
</organism>
<feature type="compositionally biased region" description="Low complexity" evidence="1">
    <location>
        <begin position="56"/>
        <end position="75"/>
    </location>
</feature>
<dbReference type="Proteomes" id="UP000626109">
    <property type="component" value="Unassembled WGS sequence"/>
</dbReference>
<feature type="compositionally biased region" description="Polar residues" evidence="1">
    <location>
        <begin position="30"/>
        <end position="44"/>
    </location>
</feature>
<reference evidence="2" key="1">
    <citation type="submission" date="2021-02" db="EMBL/GenBank/DDBJ databases">
        <authorList>
            <person name="Dougan E. K."/>
            <person name="Rhodes N."/>
            <person name="Thang M."/>
            <person name="Chan C."/>
        </authorList>
    </citation>
    <scope>NUCLEOTIDE SEQUENCE</scope>
</reference>
<dbReference type="EMBL" id="CAJNNW010003441">
    <property type="protein sequence ID" value="CAE8645378.1"/>
    <property type="molecule type" value="Genomic_DNA"/>
</dbReference>
<name>A0A813I6I5_POLGL</name>
<evidence type="ECO:0000256" key="1">
    <source>
        <dbReference type="SAM" id="MobiDB-lite"/>
    </source>
</evidence>
<evidence type="ECO:0000313" key="3">
    <source>
        <dbReference type="Proteomes" id="UP000626109"/>
    </source>
</evidence>
<feature type="region of interest" description="Disordered" evidence="1">
    <location>
        <begin position="30"/>
        <end position="131"/>
    </location>
</feature>
<dbReference type="AlphaFoldDB" id="A0A813I6I5"/>
<proteinExistence type="predicted"/>